<evidence type="ECO:0000256" key="22">
    <source>
        <dbReference type="PROSITE-ProRule" id="PRU00333"/>
    </source>
</evidence>
<dbReference type="Pfam" id="PF00809">
    <property type="entry name" value="Pterin_bind"/>
    <property type="match status" value="1"/>
</dbReference>
<feature type="domain" description="B12-binding" evidence="26">
    <location>
        <begin position="841"/>
        <end position="976"/>
    </location>
</feature>
<evidence type="ECO:0000256" key="9">
    <source>
        <dbReference type="ARBA" id="ARBA00022605"/>
    </source>
</evidence>
<keyword evidence="14" id="KW-0677">Repeat</keyword>
<keyword evidence="10 21" id="KW-0846">Cobalamin</keyword>
<comment type="pathway">
    <text evidence="4 21">Amino-acid biosynthesis; L-methionine biosynthesis via de novo pathway; L-methionine from L-homocysteine (MetH route): step 1/1.</text>
</comment>
<gene>
    <name evidence="28" type="primary">metH_1</name>
    <name evidence="28" type="ORF">TBK1r_34300</name>
</gene>
<dbReference type="CDD" id="cd02069">
    <property type="entry name" value="methionine_synthase_B12_BD"/>
    <property type="match status" value="1"/>
</dbReference>
<feature type="binding site" evidence="22">
    <location>
        <position position="402"/>
    </location>
    <ligand>
        <name>Zn(2+)</name>
        <dbReference type="ChEBI" id="CHEBI:29105"/>
    </ligand>
</feature>
<evidence type="ECO:0000259" key="27">
    <source>
        <dbReference type="PROSITE" id="PS51337"/>
    </source>
</evidence>
<keyword evidence="13 21" id="KW-0479">Metal-binding</keyword>
<dbReference type="Gene3D" id="1.10.1240.10">
    <property type="entry name" value="Methionine synthase domain"/>
    <property type="match status" value="1"/>
</dbReference>
<feature type="binding site" evidence="22">
    <location>
        <position position="403"/>
    </location>
    <ligand>
        <name>Zn(2+)</name>
        <dbReference type="ChEBI" id="CHEBI:29105"/>
    </ligand>
</feature>
<dbReference type="InterPro" id="IPR011822">
    <property type="entry name" value="MetH"/>
</dbReference>
<dbReference type="PANTHER" id="PTHR45833:SF1">
    <property type="entry name" value="METHIONINE SYNTHASE"/>
    <property type="match status" value="1"/>
</dbReference>
<dbReference type="Gene3D" id="1.10.288.10">
    <property type="entry name" value="Cobalamin-dependent Methionine Synthase, domain 2"/>
    <property type="match status" value="1"/>
</dbReference>
<dbReference type="InterPro" id="IPR004223">
    <property type="entry name" value="VitB12-dep_Met_synth_activ_dom"/>
</dbReference>
<dbReference type="GO" id="GO:0008705">
    <property type="term" value="F:methionine synthase activity"/>
    <property type="evidence" value="ECO:0007669"/>
    <property type="project" value="UniProtKB-EC"/>
</dbReference>
<keyword evidence="9 21" id="KW-0028">Amino-acid biosynthesis</keyword>
<dbReference type="EC" id="2.1.1.13" evidence="6 20"/>
<evidence type="ECO:0000256" key="4">
    <source>
        <dbReference type="ARBA" id="ARBA00005178"/>
    </source>
</evidence>
<dbReference type="PROSITE" id="PS51332">
    <property type="entry name" value="B12_BINDING"/>
    <property type="match status" value="1"/>
</dbReference>
<dbReference type="InterPro" id="IPR036589">
    <property type="entry name" value="HCY_dom_sf"/>
</dbReference>
<dbReference type="Pfam" id="PF02574">
    <property type="entry name" value="S-methyl_trans"/>
    <property type="match status" value="1"/>
</dbReference>
<dbReference type="GO" id="GO:0032259">
    <property type="term" value="P:methylation"/>
    <property type="evidence" value="ECO:0007669"/>
    <property type="project" value="UniProtKB-KW"/>
</dbReference>
<dbReference type="PROSITE" id="PS50972">
    <property type="entry name" value="PTERIN_BINDING"/>
    <property type="match status" value="1"/>
</dbReference>
<comment type="similarity">
    <text evidence="5">Belongs to the vitamin-B12 dependent methionine synthase family.</text>
</comment>
<evidence type="ECO:0000256" key="18">
    <source>
        <dbReference type="ARBA" id="ARBA00025552"/>
    </source>
</evidence>
<dbReference type="SUPFAM" id="SSF52242">
    <property type="entry name" value="Cobalamin (vitamin B12)-binding domain"/>
    <property type="match status" value="1"/>
</dbReference>
<dbReference type="PIRSF" id="PIRSF000381">
    <property type="entry name" value="MetH"/>
    <property type="match status" value="1"/>
</dbReference>
<comment type="cofactor">
    <cofactor evidence="2 21 22">
        <name>Zn(2+)</name>
        <dbReference type="ChEBI" id="CHEBI:29105"/>
    </cofactor>
</comment>
<evidence type="ECO:0000256" key="14">
    <source>
        <dbReference type="ARBA" id="ARBA00022737"/>
    </source>
</evidence>
<dbReference type="PROSITE" id="PS50970">
    <property type="entry name" value="HCY"/>
    <property type="match status" value="1"/>
</dbReference>
<dbReference type="EMBL" id="CP036432">
    <property type="protein sequence ID" value="QDV84481.1"/>
    <property type="molecule type" value="Genomic_DNA"/>
</dbReference>
<dbReference type="InterPro" id="IPR003759">
    <property type="entry name" value="Cbl-bd_cap"/>
</dbReference>
<comment type="domain">
    <text evidence="21">Modular enzyme with four functionally distinct domains. The isolated Hcy-binding domain catalyzes methyl transfer from free methylcobalamin to homocysteine. The Hcy-binding domain in association with the pterin-binding domain catalyzes the methylation of cob(I)alamin by methyltetrahydrofolate and the methylation of homocysteine. The B12-binding domain binds the cofactor. The AdoMet activation domain binds S-adenosyl-L-methionine. Under aerobic conditions cob(I)alamin can be converted to inactive cob(II)alamin. Reductive methylation by S-adenosyl-L-methionine and flavodoxin regenerates methylcobalamin.</text>
</comment>
<evidence type="ECO:0000256" key="5">
    <source>
        <dbReference type="ARBA" id="ARBA00010398"/>
    </source>
</evidence>
<dbReference type="NCBIfam" id="NF007024">
    <property type="entry name" value="PRK09490.1"/>
    <property type="match status" value="1"/>
</dbReference>
<evidence type="ECO:0000313" key="29">
    <source>
        <dbReference type="Proteomes" id="UP000318081"/>
    </source>
</evidence>
<evidence type="ECO:0000256" key="12">
    <source>
        <dbReference type="ARBA" id="ARBA00022691"/>
    </source>
</evidence>
<evidence type="ECO:0000256" key="10">
    <source>
        <dbReference type="ARBA" id="ARBA00022628"/>
    </source>
</evidence>
<keyword evidence="17 21" id="KW-0170">Cobalt</keyword>
<evidence type="ECO:0000256" key="15">
    <source>
        <dbReference type="ARBA" id="ARBA00022833"/>
    </source>
</evidence>
<feature type="domain" description="AdoMet activation" evidence="25">
    <location>
        <begin position="989"/>
        <end position="1317"/>
    </location>
</feature>
<feature type="domain" description="Hcy-binding" evidence="23">
    <location>
        <begin position="97"/>
        <end position="417"/>
    </location>
</feature>
<dbReference type="CDD" id="cd00740">
    <property type="entry name" value="MeTr"/>
    <property type="match status" value="1"/>
</dbReference>
<accession>A0ABX5XUZ4</accession>
<evidence type="ECO:0000256" key="20">
    <source>
        <dbReference type="NCBIfam" id="TIGR02082"/>
    </source>
</evidence>
<dbReference type="PROSITE" id="PS51337">
    <property type="entry name" value="B12_BINDING_NTER"/>
    <property type="match status" value="1"/>
</dbReference>
<dbReference type="PROSITE" id="PS50974">
    <property type="entry name" value="ADOMET_ACTIVATION"/>
    <property type="match status" value="1"/>
</dbReference>
<dbReference type="Pfam" id="PF02607">
    <property type="entry name" value="B12-binding_2"/>
    <property type="match status" value="1"/>
</dbReference>
<dbReference type="InterPro" id="IPR011005">
    <property type="entry name" value="Dihydropteroate_synth-like_sf"/>
</dbReference>
<evidence type="ECO:0000259" key="23">
    <source>
        <dbReference type="PROSITE" id="PS50970"/>
    </source>
</evidence>
<name>A0ABX5XUZ4_9BACT</name>
<proteinExistence type="inferred from homology"/>
<dbReference type="Gene3D" id="3.20.20.330">
    <property type="entry name" value="Homocysteine-binding-like domain"/>
    <property type="match status" value="1"/>
</dbReference>
<dbReference type="InterPro" id="IPR000489">
    <property type="entry name" value="Pterin-binding_dom"/>
</dbReference>
<dbReference type="Gene3D" id="3.40.50.280">
    <property type="entry name" value="Cobalamin-binding domain"/>
    <property type="match status" value="1"/>
</dbReference>
<dbReference type="SMART" id="SM01018">
    <property type="entry name" value="B12-binding_2"/>
    <property type="match status" value="1"/>
</dbReference>
<dbReference type="Gene3D" id="3.10.196.10">
    <property type="entry name" value="Vitamin B12-dependent methionine synthase, activation domain"/>
    <property type="match status" value="1"/>
</dbReference>
<sequence>MYDSCMFVGIGFPPVNLAWCESGSVVERPKALAVCRLNQPFGASLLASVRFLGGRGPYARARRLIDTCDPPALAHPVLNLPDQPWPTPMIQAEPHDTSILGALARERILLLDGAMGTMIQRLGLDEAAVRGERFADHHKDLKNFSDILCLTHPDKITEIHRAYFQAGSDIVETNSFGASPVGMVEFGLPLDLVDEINHAAVACARAAAQEWTERTPDKPRFVAGSIGPTTKQLAISTEDDPAYRGTTFQEMVDSYRAQVESLVAAGVDVLLPETAIDTLNLKACLFAIADFFNAGGRRVPVMASGTFGDGGRTFVSAQSVEAFWTAINHFPLLSVGMNCALGPDVMRSHIEELAKVAEIPISCHPNAGLPNEMGEFDLGPKAMADKVGEYADNGWVNILGGCCGTTPDHIRAMADRVKGCRPKQDSPGPVYTRLSGQMPLVMRPEVPFTMVGERTNVMGSKKFARLIRDEKYEEAVEIAREQVENGATIIDVNFDEGMLDGVEAMTRFLRLIAGDHVAASVPVMIDSSKWEVIEAGLRNVQGKAIVNSISLKDGETEFLRRAALVRQYGAAAVVMAFDEQGQAADEESKVRICKRAYDLLTEKLHFPTEDIIFDPNILTIATGMDEHNNYAVDFINAVRRIKQVCPGAKTSGGVSNISFSFRGNDPVREAIHSAFLYHAVDAGLDMGIVNAGQLEIYEQIPKDLLERVEDVLLNRRPDATERMLEFAETVKGDGKKKSGEDLAWRDAPVAQRMTHALVKGIDKYIVQDTEDARQHFDRCIQVIEGPLMDGMKVVGDLFGAGKMFLPQVVKSARVMKKAVAYLEPFMEEEKRLAGTLHEAARGKFLIATVKGDVHDIGKNIVGVVLQCNNYEVIDLGVMVSAETILQEAAKQNVDMIGLSGLITPSLDEMTHVAREMKRTGMTMPLLIGGATTSAKHTAVKIAPAYDGPVVHVLDASRSVNVVERLLSDGRDAFVAENVSTQKKLADSFRDRKQKLVPYAEALEKRFVTDWNSIPIDAPSFTGTRVLRDIPLEQIRSYIDWSPFFSTWELKGKFPKIFDDQVVGAQARELYEDANRLIDEIIGDQSLTANAVYGFWPAASDGDDVILFTDSTRKHELTRLHFLRQQWERKGQKDFRSLADYVAPRDSGREDFLGGFAVTAGIGAMELAMKYKAELDDYKAIMVQAVADRFAEALAEMLHQRARRDWGFGQTEGLSQEDLIAEKYRGIRPAAGYPACPDHTEKRTLFDLLRAEENAGIELTSSFAMTPGASVSGLYFGHPEARYFTVERMTRDQIEAYAKRKRKPIEEIERWLGPNLAY</sequence>
<dbReference type="InterPro" id="IPR036724">
    <property type="entry name" value="Cobalamin-bd_sf"/>
</dbReference>
<comment type="catalytic activity">
    <reaction evidence="1 21">
        <text>(6S)-5-methyl-5,6,7,8-tetrahydrofolate + L-homocysteine = (6S)-5,6,7,8-tetrahydrofolate + L-methionine</text>
        <dbReference type="Rhea" id="RHEA:11172"/>
        <dbReference type="ChEBI" id="CHEBI:18608"/>
        <dbReference type="ChEBI" id="CHEBI:57453"/>
        <dbReference type="ChEBI" id="CHEBI:57844"/>
        <dbReference type="ChEBI" id="CHEBI:58199"/>
        <dbReference type="EC" id="2.1.1.13"/>
    </reaction>
</comment>
<evidence type="ECO:0000259" key="26">
    <source>
        <dbReference type="PROSITE" id="PS51332"/>
    </source>
</evidence>
<keyword evidence="12 21" id="KW-0949">S-adenosyl-L-methionine</keyword>
<dbReference type="InterPro" id="IPR050554">
    <property type="entry name" value="Met_Synthase/Corrinoid"/>
</dbReference>
<evidence type="ECO:0000256" key="19">
    <source>
        <dbReference type="ARBA" id="ARBA00031040"/>
    </source>
</evidence>
<dbReference type="Pfam" id="PF02310">
    <property type="entry name" value="B12-binding"/>
    <property type="match status" value="1"/>
</dbReference>
<dbReference type="SUPFAM" id="SSF82282">
    <property type="entry name" value="Homocysteine S-methyltransferase"/>
    <property type="match status" value="1"/>
</dbReference>
<keyword evidence="16 21" id="KW-0486">Methionine biosynthesis</keyword>
<reference evidence="28 29" key="1">
    <citation type="submission" date="2019-02" db="EMBL/GenBank/DDBJ databases">
        <title>Deep-cultivation of Planctomycetes and their phenomic and genomic characterization uncovers novel biology.</title>
        <authorList>
            <person name="Wiegand S."/>
            <person name="Jogler M."/>
            <person name="Boedeker C."/>
            <person name="Pinto D."/>
            <person name="Vollmers J."/>
            <person name="Rivas-Marin E."/>
            <person name="Kohn T."/>
            <person name="Peeters S.H."/>
            <person name="Heuer A."/>
            <person name="Rast P."/>
            <person name="Oberbeckmann S."/>
            <person name="Bunk B."/>
            <person name="Jeske O."/>
            <person name="Meyerdierks A."/>
            <person name="Storesund J.E."/>
            <person name="Kallscheuer N."/>
            <person name="Luecker S."/>
            <person name="Lage O.M."/>
            <person name="Pohl T."/>
            <person name="Merkel B.J."/>
            <person name="Hornburger P."/>
            <person name="Mueller R.-W."/>
            <person name="Bruemmer F."/>
            <person name="Labrenz M."/>
            <person name="Spormann A.M."/>
            <person name="Op den Camp H."/>
            <person name="Overmann J."/>
            <person name="Amann R."/>
            <person name="Jetten M.S.M."/>
            <person name="Mascher T."/>
            <person name="Medema M.H."/>
            <person name="Devos D.P."/>
            <person name="Kaster A.-K."/>
            <person name="Ovreas L."/>
            <person name="Rohde M."/>
            <person name="Galperin M.Y."/>
            <person name="Jogler C."/>
        </authorList>
    </citation>
    <scope>NUCLEOTIDE SEQUENCE [LARGE SCALE GENOMIC DNA]</scope>
    <source>
        <strain evidence="28 29">TBK1r</strain>
    </source>
</reference>
<dbReference type="SUPFAM" id="SSF47644">
    <property type="entry name" value="Methionine synthase domain"/>
    <property type="match status" value="1"/>
</dbReference>
<evidence type="ECO:0000259" key="25">
    <source>
        <dbReference type="PROSITE" id="PS50974"/>
    </source>
</evidence>
<evidence type="ECO:0000256" key="21">
    <source>
        <dbReference type="PIRNR" id="PIRNR000381"/>
    </source>
</evidence>
<feature type="binding site" evidence="22">
    <location>
        <position position="339"/>
    </location>
    <ligand>
        <name>Zn(2+)</name>
        <dbReference type="ChEBI" id="CHEBI:29105"/>
    </ligand>
</feature>
<dbReference type="InterPro" id="IPR033706">
    <property type="entry name" value="Met_synthase_B12-bd"/>
</dbReference>
<feature type="domain" description="Pterin-binding" evidence="24">
    <location>
        <begin position="448"/>
        <end position="713"/>
    </location>
</feature>
<dbReference type="PANTHER" id="PTHR45833">
    <property type="entry name" value="METHIONINE SYNTHASE"/>
    <property type="match status" value="1"/>
</dbReference>
<evidence type="ECO:0000259" key="24">
    <source>
        <dbReference type="PROSITE" id="PS50972"/>
    </source>
</evidence>
<evidence type="ECO:0000256" key="7">
    <source>
        <dbReference type="ARBA" id="ARBA00013998"/>
    </source>
</evidence>
<dbReference type="InterPro" id="IPR036594">
    <property type="entry name" value="Meth_synthase_dom"/>
</dbReference>
<dbReference type="InterPro" id="IPR003726">
    <property type="entry name" value="HCY_dom"/>
</dbReference>
<keyword evidence="11 21" id="KW-0808">Transferase</keyword>
<evidence type="ECO:0000256" key="11">
    <source>
        <dbReference type="ARBA" id="ARBA00022679"/>
    </source>
</evidence>
<dbReference type="InterPro" id="IPR037010">
    <property type="entry name" value="VitB12-dep_Met_synth_activ_sf"/>
</dbReference>
<dbReference type="SUPFAM" id="SSF56507">
    <property type="entry name" value="Methionine synthase activation domain-like"/>
    <property type="match status" value="1"/>
</dbReference>
<keyword evidence="29" id="KW-1185">Reference proteome</keyword>
<protein>
    <recommendedName>
        <fullName evidence="7 20">Methionine synthase</fullName>
        <ecNumber evidence="6 20">2.1.1.13</ecNumber>
    </recommendedName>
    <alternativeName>
        <fullName evidence="19 21">5-methyltetrahydrofolate--homocysteine methyltransferase</fullName>
    </alternativeName>
</protein>
<keyword evidence="8 21" id="KW-0489">Methyltransferase</keyword>
<evidence type="ECO:0000256" key="6">
    <source>
        <dbReference type="ARBA" id="ARBA00012032"/>
    </source>
</evidence>
<dbReference type="Gene3D" id="3.20.20.20">
    <property type="entry name" value="Dihydropteroate synthase-like"/>
    <property type="match status" value="1"/>
</dbReference>
<evidence type="ECO:0000256" key="13">
    <source>
        <dbReference type="ARBA" id="ARBA00022723"/>
    </source>
</evidence>
<evidence type="ECO:0000256" key="1">
    <source>
        <dbReference type="ARBA" id="ARBA00001700"/>
    </source>
</evidence>
<evidence type="ECO:0000313" key="28">
    <source>
        <dbReference type="EMBL" id="QDV84481.1"/>
    </source>
</evidence>
<keyword evidence="15 21" id="KW-0862">Zinc</keyword>
<organism evidence="28 29">
    <name type="scientific">Stieleria magnilauensis</name>
    <dbReference type="NCBI Taxonomy" id="2527963"/>
    <lineage>
        <taxon>Bacteria</taxon>
        <taxon>Pseudomonadati</taxon>
        <taxon>Planctomycetota</taxon>
        <taxon>Planctomycetia</taxon>
        <taxon>Pirellulales</taxon>
        <taxon>Pirellulaceae</taxon>
        <taxon>Stieleria</taxon>
    </lineage>
</organism>
<evidence type="ECO:0000256" key="16">
    <source>
        <dbReference type="ARBA" id="ARBA00023167"/>
    </source>
</evidence>
<comment type="function">
    <text evidence="18 21">Catalyzes the transfer of a methyl group from methyl-cobalamin to homocysteine, yielding enzyme-bound cob(I)alamin and methionine. Subsequently, remethylates the cofactor using methyltetrahydrofolate.</text>
</comment>
<dbReference type="Proteomes" id="UP000318081">
    <property type="component" value="Chromosome"/>
</dbReference>
<dbReference type="SUPFAM" id="SSF51717">
    <property type="entry name" value="Dihydropteroate synthetase-like"/>
    <property type="match status" value="1"/>
</dbReference>
<comment type="cofactor">
    <cofactor evidence="3 21">
        <name>methylcob(III)alamin</name>
        <dbReference type="ChEBI" id="CHEBI:28115"/>
    </cofactor>
</comment>
<dbReference type="Pfam" id="PF02965">
    <property type="entry name" value="Met_synt_B12"/>
    <property type="match status" value="1"/>
</dbReference>
<dbReference type="NCBIfam" id="TIGR02082">
    <property type="entry name" value="metH"/>
    <property type="match status" value="1"/>
</dbReference>
<feature type="domain" description="B12-binding N-terminal" evidence="27">
    <location>
        <begin position="740"/>
        <end position="834"/>
    </location>
</feature>
<evidence type="ECO:0000256" key="17">
    <source>
        <dbReference type="ARBA" id="ARBA00023285"/>
    </source>
</evidence>
<evidence type="ECO:0000256" key="8">
    <source>
        <dbReference type="ARBA" id="ARBA00022603"/>
    </source>
</evidence>
<evidence type="ECO:0000256" key="2">
    <source>
        <dbReference type="ARBA" id="ARBA00001947"/>
    </source>
</evidence>
<evidence type="ECO:0000256" key="3">
    <source>
        <dbReference type="ARBA" id="ARBA00001956"/>
    </source>
</evidence>
<dbReference type="InterPro" id="IPR006158">
    <property type="entry name" value="Cobalamin-bd"/>
</dbReference>